<gene>
    <name evidence="6" type="ORF">E3J48_04685</name>
</gene>
<keyword evidence="2" id="KW-0479">Metal-binding</keyword>
<proteinExistence type="inferred from homology"/>
<feature type="domain" description="B12-binding" evidence="4">
    <location>
        <begin position="96"/>
        <end position="220"/>
    </location>
</feature>
<dbReference type="PANTHER" id="PTHR45833">
    <property type="entry name" value="METHIONINE SYNTHASE"/>
    <property type="match status" value="1"/>
</dbReference>
<dbReference type="InterPro" id="IPR036594">
    <property type="entry name" value="Meth_synthase_dom"/>
</dbReference>
<dbReference type="InterPro" id="IPR036724">
    <property type="entry name" value="Cobalamin-bd_sf"/>
</dbReference>
<evidence type="ECO:0000256" key="3">
    <source>
        <dbReference type="ARBA" id="ARBA00023285"/>
    </source>
</evidence>
<reference evidence="6 7" key="1">
    <citation type="submission" date="2019-03" db="EMBL/GenBank/DDBJ databases">
        <title>Metabolic potential of uncultured bacteria and archaea associated with petroleum seepage in deep-sea sediments.</title>
        <authorList>
            <person name="Dong X."/>
            <person name="Hubert C."/>
        </authorList>
    </citation>
    <scope>NUCLEOTIDE SEQUENCE [LARGE SCALE GENOMIC DNA]</scope>
    <source>
        <strain evidence="6">E29_bin52</strain>
    </source>
</reference>
<dbReference type="SUPFAM" id="SSF52242">
    <property type="entry name" value="Cobalamin (vitamin B12)-binding domain"/>
    <property type="match status" value="1"/>
</dbReference>
<dbReference type="Pfam" id="PF02607">
    <property type="entry name" value="B12-binding_2"/>
    <property type="match status" value="1"/>
</dbReference>
<dbReference type="GO" id="GO:0046653">
    <property type="term" value="P:tetrahydrofolate metabolic process"/>
    <property type="evidence" value="ECO:0007669"/>
    <property type="project" value="TreeGrafter"/>
</dbReference>
<dbReference type="GO" id="GO:0031419">
    <property type="term" value="F:cobalamin binding"/>
    <property type="evidence" value="ECO:0007669"/>
    <property type="project" value="InterPro"/>
</dbReference>
<evidence type="ECO:0000256" key="2">
    <source>
        <dbReference type="ARBA" id="ARBA00022723"/>
    </source>
</evidence>
<organism evidence="6 7">
    <name type="scientific">Aerophobetes bacterium</name>
    <dbReference type="NCBI Taxonomy" id="2030807"/>
    <lineage>
        <taxon>Bacteria</taxon>
        <taxon>Candidatus Aerophobota</taxon>
    </lineage>
</organism>
<dbReference type="PANTHER" id="PTHR45833:SF1">
    <property type="entry name" value="METHIONINE SYNTHASE"/>
    <property type="match status" value="1"/>
</dbReference>
<dbReference type="Pfam" id="PF02310">
    <property type="entry name" value="B12-binding"/>
    <property type="match status" value="1"/>
</dbReference>
<dbReference type="SUPFAM" id="SSF47644">
    <property type="entry name" value="Methionine synthase domain"/>
    <property type="match status" value="1"/>
</dbReference>
<evidence type="ECO:0000259" key="4">
    <source>
        <dbReference type="PROSITE" id="PS51332"/>
    </source>
</evidence>
<dbReference type="PROSITE" id="PS51332">
    <property type="entry name" value="B12_BINDING"/>
    <property type="match status" value="1"/>
</dbReference>
<feature type="domain" description="B12-binding N-terminal" evidence="5">
    <location>
        <begin position="1"/>
        <end position="94"/>
    </location>
</feature>
<dbReference type="GO" id="GO:0046872">
    <property type="term" value="F:metal ion binding"/>
    <property type="evidence" value="ECO:0007669"/>
    <property type="project" value="UniProtKB-KW"/>
</dbReference>
<evidence type="ECO:0000256" key="1">
    <source>
        <dbReference type="ARBA" id="ARBA00010854"/>
    </source>
</evidence>
<dbReference type="FunFam" id="3.40.50.280:FF:000003">
    <property type="entry name" value="Dimethylamine methyltransferase corrinoid protein"/>
    <property type="match status" value="1"/>
</dbReference>
<dbReference type="EMBL" id="SOIZ01000204">
    <property type="protein sequence ID" value="TET62144.1"/>
    <property type="molecule type" value="Genomic_DNA"/>
</dbReference>
<dbReference type="GO" id="GO:0050667">
    <property type="term" value="P:homocysteine metabolic process"/>
    <property type="evidence" value="ECO:0007669"/>
    <property type="project" value="TreeGrafter"/>
</dbReference>
<dbReference type="InterPro" id="IPR006158">
    <property type="entry name" value="Cobalamin-bd"/>
</dbReference>
<evidence type="ECO:0000313" key="6">
    <source>
        <dbReference type="EMBL" id="TET62144.1"/>
    </source>
</evidence>
<evidence type="ECO:0000313" key="7">
    <source>
        <dbReference type="Proteomes" id="UP000319130"/>
    </source>
</evidence>
<dbReference type="SMART" id="SM01018">
    <property type="entry name" value="B12-binding_2"/>
    <property type="match status" value="1"/>
</dbReference>
<name>A0A523W537_UNCAE</name>
<dbReference type="InterPro" id="IPR050554">
    <property type="entry name" value="Met_Synthase/Corrinoid"/>
</dbReference>
<dbReference type="AlphaFoldDB" id="A0A523W537"/>
<evidence type="ECO:0000259" key="5">
    <source>
        <dbReference type="PROSITE" id="PS51337"/>
    </source>
</evidence>
<dbReference type="PROSITE" id="PS51337">
    <property type="entry name" value="B12_BINDING_NTER"/>
    <property type="match status" value="1"/>
</dbReference>
<comment type="similarity">
    <text evidence="1">Belongs to the methylamine corrinoid protein family.</text>
</comment>
<dbReference type="GO" id="GO:0005829">
    <property type="term" value="C:cytosol"/>
    <property type="evidence" value="ECO:0007669"/>
    <property type="project" value="TreeGrafter"/>
</dbReference>
<dbReference type="InterPro" id="IPR003759">
    <property type="entry name" value="Cbl-bd_cap"/>
</dbReference>
<dbReference type="Gene3D" id="3.40.50.280">
    <property type="entry name" value="Cobalamin-binding domain"/>
    <property type="match status" value="1"/>
</dbReference>
<accession>A0A523W537</accession>
<dbReference type="Gene3D" id="1.10.1240.10">
    <property type="entry name" value="Methionine synthase domain"/>
    <property type="match status" value="1"/>
</dbReference>
<dbReference type="CDD" id="cd02070">
    <property type="entry name" value="corrinoid_protein_B12-BD"/>
    <property type="match status" value="1"/>
</dbReference>
<protein>
    <submittedName>
        <fullName evidence="6">Cobalamin-binding protein</fullName>
    </submittedName>
</protein>
<sequence length="220" mass="24312">MKRNFEAKILKDLTLAVENYDSQAVESICNTAVAQNMDPVQAIEEGLAKGMEEVSRKFEAEEIFLPELIVAGEAMKKGIRILEPHLEASRKERKNIGKVVMGTVAGDVHDLGKQIVSLLFFIAGFEIQDLGINVPAERFVEAVRKLQPDMLGLSALMTTTIPQQKHVIDALRSHHLREKLVVMVGGAATDEEWAEEIGADGWAPNAVLAVKEAKTLMRRE</sequence>
<dbReference type="Proteomes" id="UP000319130">
    <property type="component" value="Unassembled WGS sequence"/>
</dbReference>
<comment type="caution">
    <text evidence="6">The sequence shown here is derived from an EMBL/GenBank/DDBJ whole genome shotgun (WGS) entry which is preliminary data.</text>
</comment>
<keyword evidence="3" id="KW-0170">Cobalt</keyword>
<dbReference type="GO" id="GO:0008705">
    <property type="term" value="F:methionine synthase activity"/>
    <property type="evidence" value="ECO:0007669"/>
    <property type="project" value="TreeGrafter"/>
</dbReference>